<dbReference type="InterPro" id="IPR000504">
    <property type="entry name" value="RRM_dom"/>
</dbReference>
<feature type="domain" description="RRM" evidence="3">
    <location>
        <begin position="1"/>
        <end position="60"/>
    </location>
</feature>
<comment type="caution">
    <text evidence="4">The sequence shown here is derived from an EMBL/GenBank/DDBJ whole genome shotgun (WGS) entry which is preliminary data.</text>
</comment>
<sequence length="60" mass="7042">MHWKGLWVLFSFHGNVVDAFIPTKRSNEGKRFGFVRFTKLEDAQREISRLDGFVMLGKKI</sequence>
<accession>A0A9D3UBE9</accession>
<dbReference type="Pfam" id="PF00076">
    <property type="entry name" value="RRM_1"/>
    <property type="match status" value="1"/>
</dbReference>
<keyword evidence="1" id="KW-0694">RNA-binding</keyword>
<evidence type="ECO:0000313" key="4">
    <source>
        <dbReference type="EMBL" id="KAH1033476.1"/>
    </source>
</evidence>
<evidence type="ECO:0000313" key="5">
    <source>
        <dbReference type="Proteomes" id="UP000828251"/>
    </source>
</evidence>
<feature type="signal peptide" evidence="2">
    <location>
        <begin position="1"/>
        <end position="19"/>
    </location>
</feature>
<keyword evidence="5" id="KW-1185">Reference proteome</keyword>
<dbReference type="InterPro" id="IPR012677">
    <property type="entry name" value="Nucleotide-bd_a/b_plait_sf"/>
</dbReference>
<dbReference type="AlphaFoldDB" id="A0A9D3UBE9"/>
<gene>
    <name evidence="4" type="ORF">J1N35_045650</name>
</gene>
<dbReference type="SUPFAM" id="SSF54928">
    <property type="entry name" value="RNA-binding domain, RBD"/>
    <property type="match status" value="1"/>
</dbReference>
<protein>
    <recommendedName>
        <fullName evidence="3">RRM domain-containing protein</fullName>
    </recommendedName>
</protein>
<evidence type="ECO:0000259" key="3">
    <source>
        <dbReference type="PROSITE" id="PS50102"/>
    </source>
</evidence>
<proteinExistence type="predicted"/>
<evidence type="ECO:0000256" key="2">
    <source>
        <dbReference type="SAM" id="SignalP"/>
    </source>
</evidence>
<name>A0A9D3UBE9_9ROSI</name>
<dbReference type="CDD" id="cd00590">
    <property type="entry name" value="RRM_SF"/>
    <property type="match status" value="1"/>
</dbReference>
<dbReference type="InterPro" id="IPR035979">
    <property type="entry name" value="RBD_domain_sf"/>
</dbReference>
<dbReference type="OrthoDB" id="1749483at2759"/>
<dbReference type="Proteomes" id="UP000828251">
    <property type="component" value="Unassembled WGS sequence"/>
</dbReference>
<reference evidence="4 5" key="1">
    <citation type="journal article" date="2021" name="Plant Biotechnol. J.">
        <title>Multi-omics assisted identification of the key and species-specific regulatory components of drought-tolerant mechanisms in Gossypium stocksii.</title>
        <authorList>
            <person name="Yu D."/>
            <person name="Ke L."/>
            <person name="Zhang D."/>
            <person name="Wu Y."/>
            <person name="Sun Y."/>
            <person name="Mei J."/>
            <person name="Sun J."/>
            <person name="Sun Y."/>
        </authorList>
    </citation>
    <scope>NUCLEOTIDE SEQUENCE [LARGE SCALE GENOMIC DNA]</scope>
    <source>
        <strain evidence="5">cv. E1</strain>
        <tissue evidence="4">Leaf</tissue>
    </source>
</reference>
<feature type="chain" id="PRO_5038669936" description="RRM domain-containing protein" evidence="2">
    <location>
        <begin position="20"/>
        <end position="60"/>
    </location>
</feature>
<dbReference type="GO" id="GO:0003723">
    <property type="term" value="F:RNA binding"/>
    <property type="evidence" value="ECO:0007669"/>
    <property type="project" value="UniProtKB-UniRule"/>
</dbReference>
<dbReference type="PROSITE" id="PS50102">
    <property type="entry name" value="RRM"/>
    <property type="match status" value="1"/>
</dbReference>
<evidence type="ECO:0000256" key="1">
    <source>
        <dbReference type="PROSITE-ProRule" id="PRU00176"/>
    </source>
</evidence>
<organism evidence="4 5">
    <name type="scientific">Gossypium stocksii</name>
    <dbReference type="NCBI Taxonomy" id="47602"/>
    <lineage>
        <taxon>Eukaryota</taxon>
        <taxon>Viridiplantae</taxon>
        <taxon>Streptophyta</taxon>
        <taxon>Embryophyta</taxon>
        <taxon>Tracheophyta</taxon>
        <taxon>Spermatophyta</taxon>
        <taxon>Magnoliopsida</taxon>
        <taxon>eudicotyledons</taxon>
        <taxon>Gunneridae</taxon>
        <taxon>Pentapetalae</taxon>
        <taxon>rosids</taxon>
        <taxon>malvids</taxon>
        <taxon>Malvales</taxon>
        <taxon>Malvaceae</taxon>
        <taxon>Malvoideae</taxon>
        <taxon>Gossypium</taxon>
    </lineage>
</organism>
<dbReference type="Gene3D" id="3.30.70.330">
    <property type="match status" value="1"/>
</dbReference>
<dbReference type="EMBL" id="JAIQCV010000013">
    <property type="protein sequence ID" value="KAH1033476.1"/>
    <property type="molecule type" value="Genomic_DNA"/>
</dbReference>
<keyword evidence="2" id="KW-0732">Signal</keyword>